<dbReference type="SUPFAM" id="SSF52047">
    <property type="entry name" value="RNI-like"/>
    <property type="match status" value="1"/>
</dbReference>
<dbReference type="Gene3D" id="3.80.10.10">
    <property type="entry name" value="Ribonuclease Inhibitor"/>
    <property type="match status" value="6"/>
</dbReference>
<keyword evidence="9 12" id="KW-0472">Membrane</keyword>
<dbReference type="InterPro" id="IPR046956">
    <property type="entry name" value="RLP23-like"/>
</dbReference>
<dbReference type="FunFam" id="3.80.10.10:FF:000213">
    <property type="entry name" value="Tyrosine-sulfated glycopeptide receptor 1"/>
    <property type="match status" value="1"/>
</dbReference>
<evidence type="ECO:0000256" key="4">
    <source>
        <dbReference type="ARBA" id="ARBA00022614"/>
    </source>
</evidence>
<evidence type="ECO:0000256" key="12">
    <source>
        <dbReference type="SAM" id="Phobius"/>
    </source>
</evidence>
<accession>A0AAN7DWU7</accession>
<evidence type="ECO:0000256" key="9">
    <source>
        <dbReference type="ARBA" id="ARBA00023136"/>
    </source>
</evidence>
<keyword evidence="7" id="KW-0677">Repeat</keyword>
<dbReference type="PROSITE" id="PS51450">
    <property type="entry name" value="LRR"/>
    <property type="match status" value="1"/>
</dbReference>
<evidence type="ECO:0000256" key="3">
    <source>
        <dbReference type="ARBA" id="ARBA00022475"/>
    </source>
</evidence>
<keyword evidence="15" id="KW-1185">Reference proteome</keyword>
<dbReference type="InterPro" id="IPR032675">
    <property type="entry name" value="LRR_dom_sf"/>
</dbReference>
<dbReference type="Pfam" id="PF08263">
    <property type="entry name" value="LRRNT_2"/>
    <property type="match status" value="1"/>
</dbReference>
<protein>
    <recommendedName>
        <fullName evidence="13">Leucine-rich repeat-containing N-terminal plant-type domain-containing protein</fullName>
    </recommendedName>
</protein>
<dbReference type="PRINTS" id="PR00019">
    <property type="entry name" value="LEURICHRPT"/>
</dbReference>
<keyword evidence="4" id="KW-0433">Leucine-rich repeat</keyword>
<proteinExistence type="inferred from homology"/>
<evidence type="ECO:0000313" key="14">
    <source>
        <dbReference type="EMBL" id="KAK4551449.1"/>
    </source>
</evidence>
<evidence type="ECO:0000256" key="10">
    <source>
        <dbReference type="ARBA" id="ARBA00023170"/>
    </source>
</evidence>
<keyword evidence="8 12" id="KW-1133">Transmembrane helix</keyword>
<dbReference type="SUPFAM" id="SSF52058">
    <property type="entry name" value="L domain-like"/>
    <property type="match status" value="3"/>
</dbReference>
<dbReference type="FunFam" id="3.80.10.10:FF:000095">
    <property type="entry name" value="LRR receptor-like serine/threonine-protein kinase GSO1"/>
    <property type="match status" value="1"/>
</dbReference>
<keyword evidence="5 12" id="KW-0812">Transmembrane</keyword>
<dbReference type="EMBL" id="JAXUIC010000067">
    <property type="protein sequence ID" value="KAK4551449.1"/>
    <property type="molecule type" value="Genomic_DNA"/>
</dbReference>
<keyword evidence="11" id="KW-0325">Glycoprotein</keyword>
<organism evidence="14 15">
    <name type="scientific">Quercus rubra</name>
    <name type="common">Northern red oak</name>
    <name type="synonym">Quercus borealis</name>
    <dbReference type="NCBI Taxonomy" id="3512"/>
    <lineage>
        <taxon>Eukaryota</taxon>
        <taxon>Viridiplantae</taxon>
        <taxon>Streptophyta</taxon>
        <taxon>Embryophyta</taxon>
        <taxon>Tracheophyta</taxon>
        <taxon>Spermatophyta</taxon>
        <taxon>Magnoliopsida</taxon>
        <taxon>eudicotyledons</taxon>
        <taxon>Gunneridae</taxon>
        <taxon>Pentapetalae</taxon>
        <taxon>rosids</taxon>
        <taxon>fabids</taxon>
        <taxon>Fagales</taxon>
        <taxon>Fagaceae</taxon>
        <taxon>Quercus</taxon>
    </lineage>
</organism>
<dbReference type="PANTHER" id="PTHR48061">
    <property type="entry name" value="LEUCINE-RICH REPEAT RECEPTOR PROTEIN KINASE EMS1-LIKE-RELATED"/>
    <property type="match status" value="1"/>
</dbReference>
<evidence type="ECO:0000256" key="5">
    <source>
        <dbReference type="ARBA" id="ARBA00022692"/>
    </source>
</evidence>
<dbReference type="Proteomes" id="UP001324115">
    <property type="component" value="Unassembled WGS sequence"/>
</dbReference>
<dbReference type="InterPro" id="IPR013210">
    <property type="entry name" value="LRR_N_plant-typ"/>
</dbReference>
<evidence type="ECO:0000256" key="2">
    <source>
        <dbReference type="ARBA" id="ARBA00009592"/>
    </source>
</evidence>
<evidence type="ECO:0000256" key="8">
    <source>
        <dbReference type="ARBA" id="ARBA00022989"/>
    </source>
</evidence>
<reference evidence="14 15" key="1">
    <citation type="journal article" date="2023" name="G3 (Bethesda)">
        <title>A haplotype-resolved chromosome-scale genome for Quercus rubra L. provides insights into the genetics of adaptive traits for red oak species.</title>
        <authorList>
            <person name="Kapoor B."/>
            <person name="Jenkins J."/>
            <person name="Schmutz J."/>
            <person name="Zhebentyayeva T."/>
            <person name="Kuelheim C."/>
            <person name="Coggeshall M."/>
            <person name="Heim C."/>
            <person name="Lasky J.R."/>
            <person name="Leites L."/>
            <person name="Islam-Faridi N."/>
            <person name="Romero-Severson J."/>
            <person name="DeLeo V.L."/>
            <person name="Lucas S.M."/>
            <person name="Lazic D."/>
            <person name="Gailing O."/>
            <person name="Carlson J."/>
            <person name="Staton M."/>
        </authorList>
    </citation>
    <scope>NUCLEOTIDE SEQUENCE [LARGE SCALE GENOMIC DNA]</scope>
    <source>
        <strain evidence="14">Pseudo-F2</strain>
    </source>
</reference>
<keyword evidence="3" id="KW-1003">Cell membrane</keyword>
<sequence length="1060" mass="118252">MKIPYFSWLFLIPICSLFVSFGIFVVSGQCLGDQRSYLLELKNSLKFNSTLSTKLVRWNESVDCCLWEGVTCSEEGRAIGLNLFNEFIIGGLDNSSSLFSLQYLENLNLAYNCFNSPIPTDFRKLKNLKYLNLSNACFAGQIPNAISSLTRLVTLDLSTLFYLADSMLKLEDPNLAMLVQNLSELKELYLNGVNISPQGNEWCQVLSSSLPNLSVLSMSSCNLSGPLDSSLSKLQSLSIIYLDNNLFNAPVPEFFADFRNLTSLHLSSSYLKGTFPEKIFRVLTLQTLDLSNNKLLQGSLSGFLPKSSLQSLLLSGSNFSGILPDSIGNLKMLSRLDLSSCNFTGSIPNSMANLTQLVYLDMSVNNFTGPIPSFSITKNLTDIVLSHNVLTGGINSTRWEELLNLVNLNLRNNAFQGSIPISLFSLPALQKLELSNNRFSSQLKEFSNFSAFLLDTLDLSSNNLEGPIPSSVFELRGLKLLSLSSNNFCGSIQINAIQQLRNLSILDLSYNDLLIEYNVTNSSLSLFPQITKLKLASCKLKTFPDFLKNQSNLIYLDLSNNQIQQGIPNWIWKLSNLQYLNLSYNQLMTTLAGPLLNLSSLNILVLDLHSNQLEGELPVLPLPSVAMYLDYSQNNFSSVIPASIGKSLSSATFFSLSRNKLHGRIPESLCYSTYLQVLDLSDNNLNGTIPQCLIEMSATLGVLDVRSNKLSGTIIDTFPGNCSLQTLNLNGNLLDGVVPMSLSNCKNLEVFDIGNNYMEDAFPCYLRNISRLRVLVLRSNKFYGSINCEGSNVIWPVIQIVDLASNKFTGQLQGESFSTWKAMLGEEDEVQPVLKHIQFEVLKFSQLYYQDAITVTSKGLYIELVKILTIFISIDISCNNLEGPIPEEIGELKSLYILNLSHNAFTNSIPPSLGKLSHLESLDLSSNKLNGAIPMQLANGLTFLSVLNLSFNQLVGQIPQIKQFATFLETSYKGNKGLCGFPLNIECKYDEPGALPPAFEETHSRSWIWTDWKNYISAELGFIFGFWVVIGPLVYWKRWRIQYYKHVDDILIKIFPQLNL</sequence>
<evidence type="ECO:0000259" key="13">
    <source>
        <dbReference type="Pfam" id="PF08263"/>
    </source>
</evidence>
<evidence type="ECO:0000256" key="11">
    <source>
        <dbReference type="ARBA" id="ARBA00023180"/>
    </source>
</evidence>
<evidence type="ECO:0000256" key="7">
    <source>
        <dbReference type="ARBA" id="ARBA00022737"/>
    </source>
</evidence>
<comment type="similarity">
    <text evidence="2">Belongs to the RLP family.</text>
</comment>
<dbReference type="InterPro" id="IPR001611">
    <property type="entry name" value="Leu-rich_rpt"/>
</dbReference>
<dbReference type="FunFam" id="3.80.10.10:FF:000041">
    <property type="entry name" value="LRR receptor-like serine/threonine-protein kinase ERECTA"/>
    <property type="match status" value="1"/>
</dbReference>
<keyword evidence="6" id="KW-0732">Signal</keyword>
<gene>
    <name evidence="14" type="ORF">RGQ29_032366</name>
</gene>
<dbReference type="PANTHER" id="PTHR48061:SF2">
    <property type="entry name" value="RECEPTOR LIKE PROTEIN 30-LIKE"/>
    <property type="match status" value="1"/>
</dbReference>
<evidence type="ECO:0000256" key="6">
    <source>
        <dbReference type="ARBA" id="ARBA00022729"/>
    </source>
</evidence>
<dbReference type="SMART" id="SM00369">
    <property type="entry name" value="LRR_TYP"/>
    <property type="match status" value="9"/>
</dbReference>
<dbReference type="AlphaFoldDB" id="A0AAN7DWU7"/>
<keyword evidence="10" id="KW-0675">Receptor</keyword>
<feature type="transmembrane region" description="Helical" evidence="12">
    <location>
        <begin position="1015"/>
        <end position="1036"/>
    </location>
</feature>
<evidence type="ECO:0000256" key="1">
    <source>
        <dbReference type="ARBA" id="ARBA00004251"/>
    </source>
</evidence>
<evidence type="ECO:0000313" key="15">
    <source>
        <dbReference type="Proteomes" id="UP001324115"/>
    </source>
</evidence>
<comment type="subcellular location">
    <subcellularLocation>
        <location evidence="1">Cell membrane</location>
        <topology evidence="1">Single-pass type I membrane protein</topology>
    </subcellularLocation>
</comment>
<dbReference type="Pfam" id="PF13855">
    <property type="entry name" value="LRR_8"/>
    <property type="match status" value="3"/>
</dbReference>
<comment type="caution">
    <text evidence="14">The sequence shown here is derived from an EMBL/GenBank/DDBJ whole genome shotgun (WGS) entry which is preliminary data.</text>
</comment>
<dbReference type="GO" id="GO:0005886">
    <property type="term" value="C:plasma membrane"/>
    <property type="evidence" value="ECO:0007669"/>
    <property type="project" value="UniProtKB-SubCell"/>
</dbReference>
<name>A0AAN7DWU7_QUERU</name>
<dbReference type="Pfam" id="PF00560">
    <property type="entry name" value="LRR_1"/>
    <property type="match status" value="9"/>
</dbReference>
<dbReference type="InterPro" id="IPR003591">
    <property type="entry name" value="Leu-rich_rpt_typical-subtyp"/>
</dbReference>
<feature type="domain" description="Leucine-rich repeat-containing N-terminal plant-type" evidence="13">
    <location>
        <begin position="32"/>
        <end position="73"/>
    </location>
</feature>